<gene>
    <name evidence="6" type="ORF">KQI68_01560</name>
</gene>
<accession>A0ABS6FEB4</accession>
<evidence type="ECO:0000256" key="3">
    <source>
        <dbReference type="ARBA" id="ARBA00023125"/>
    </source>
</evidence>
<dbReference type="InterPro" id="IPR007492">
    <property type="entry name" value="LytTR_DNA-bd_dom"/>
</dbReference>
<keyword evidence="2" id="KW-0805">Transcription regulation</keyword>
<dbReference type="InterPro" id="IPR046947">
    <property type="entry name" value="LytR-like"/>
</dbReference>
<proteinExistence type="predicted"/>
<keyword evidence="3" id="KW-0238">DNA-binding</keyword>
<evidence type="ECO:0000313" key="6">
    <source>
        <dbReference type="EMBL" id="MBU5668519.1"/>
    </source>
</evidence>
<dbReference type="EMBL" id="JAHLQO010000001">
    <property type="protein sequence ID" value="MBU5668519.1"/>
    <property type="molecule type" value="Genomic_DNA"/>
</dbReference>
<evidence type="ECO:0000256" key="1">
    <source>
        <dbReference type="ARBA" id="ARBA00022490"/>
    </source>
</evidence>
<comment type="caution">
    <text evidence="6">The sequence shown here is derived from an EMBL/GenBank/DDBJ whole genome shotgun (WGS) entry which is preliminary data.</text>
</comment>
<dbReference type="Pfam" id="PF04397">
    <property type="entry name" value="LytTR"/>
    <property type="match status" value="1"/>
</dbReference>
<dbReference type="RefSeq" id="WP_216548298.1">
    <property type="nucleotide sequence ID" value="NZ_JAHLQO010000001.1"/>
</dbReference>
<evidence type="ECO:0000313" key="7">
    <source>
        <dbReference type="Proteomes" id="UP000783742"/>
    </source>
</evidence>
<keyword evidence="4" id="KW-0804">Transcription</keyword>
<reference evidence="6 7" key="1">
    <citation type="submission" date="2021-06" db="EMBL/GenBank/DDBJ databases">
        <authorList>
            <person name="Sun Q."/>
            <person name="Li D."/>
        </authorList>
    </citation>
    <scope>NUCLEOTIDE SEQUENCE [LARGE SCALE GENOMIC DNA]</scope>
    <source>
        <strain evidence="6 7">MSJ-1</strain>
    </source>
</reference>
<dbReference type="PANTHER" id="PTHR37299">
    <property type="entry name" value="TRANSCRIPTIONAL REGULATOR-RELATED"/>
    <property type="match status" value="1"/>
</dbReference>
<protein>
    <submittedName>
        <fullName evidence="6">LytTR family transcriptional regulator</fullName>
    </submittedName>
</protein>
<keyword evidence="1" id="KW-0963">Cytoplasm</keyword>
<evidence type="ECO:0000256" key="2">
    <source>
        <dbReference type="ARBA" id="ARBA00023015"/>
    </source>
</evidence>
<dbReference type="PANTHER" id="PTHR37299:SF2">
    <property type="entry name" value="HTH LYTTR-TYPE DOMAIN-CONTAINING PROTEIN"/>
    <property type="match status" value="1"/>
</dbReference>
<dbReference type="PROSITE" id="PS50930">
    <property type="entry name" value="HTH_LYTTR"/>
    <property type="match status" value="1"/>
</dbReference>
<dbReference type="Proteomes" id="UP000783742">
    <property type="component" value="Unassembled WGS sequence"/>
</dbReference>
<name>A0ABS6FEB4_9FIRM</name>
<evidence type="ECO:0000259" key="5">
    <source>
        <dbReference type="PROSITE" id="PS50930"/>
    </source>
</evidence>
<evidence type="ECO:0000256" key="4">
    <source>
        <dbReference type="ARBA" id="ARBA00023163"/>
    </source>
</evidence>
<dbReference type="SMART" id="SM00850">
    <property type="entry name" value="LytTR"/>
    <property type="match status" value="1"/>
</dbReference>
<feature type="domain" description="HTH LytTR-type" evidence="5">
    <location>
        <begin position="42"/>
        <end position="146"/>
    </location>
</feature>
<keyword evidence="7" id="KW-1185">Reference proteome</keyword>
<organism evidence="6 7">
    <name type="scientific">Peptoniphilus ovalis</name>
    <dbReference type="NCBI Taxonomy" id="2841503"/>
    <lineage>
        <taxon>Bacteria</taxon>
        <taxon>Bacillati</taxon>
        <taxon>Bacillota</taxon>
        <taxon>Tissierellia</taxon>
        <taxon>Tissierellales</taxon>
        <taxon>Peptoniphilaceae</taxon>
        <taxon>Peptoniphilus</taxon>
    </lineage>
</organism>
<sequence length="146" mass="17170">MNVKIIIDEVYKETIVKIFTNKYSKEIENIKESLEGSSSDKITAFKDDEIKLIDYKYISRFFAENNKIYLESGKDTFTTRLRIYELEDRLPKNKFIKISRSEIVNLDYINRLDLSFTGTIALEMKDGNVTYVSRRNLKNFKKALGL</sequence>